<gene>
    <name evidence="4" type="ORF">IEQ44_14135</name>
</gene>
<dbReference type="Proteomes" id="UP000756387">
    <property type="component" value="Unassembled WGS sequence"/>
</dbReference>
<comment type="caution">
    <text evidence="4">The sequence shown here is derived from an EMBL/GenBank/DDBJ whole genome shotgun (WGS) entry which is preliminary data.</text>
</comment>
<dbReference type="RefSeq" id="WP_193639116.1">
    <property type="nucleotide sequence ID" value="NZ_JADCSA010000016.1"/>
</dbReference>
<evidence type="ECO:0000256" key="1">
    <source>
        <dbReference type="SAM" id="MobiDB-lite"/>
    </source>
</evidence>
<evidence type="ECO:0000313" key="4">
    <source>
        <dbReference type="EMBL" id="MBE7325788.1"/>
    </source>
</evidence>
<evidence type="ECO:0000313" key="5">
    <source>
        <dbReference type="Proteomes" id="UP000756387"/>
    </source>
</evidence>
<reference evidence="4 5" key="1">
    <citation type="submission" date="2020-10" db="EMBL/GenBank/DDBJ databases">
        <title>Nocardioides sp. isolated from sludge.</title>
        <authorList>
            <person name="Zhang X."/>
        </authorList>
    </citation>
    <scope>NUCLEOTIDE SEQUENCE [LARGE SCALE GENOMIC DNA]</scope>
    <source>
        <strain evidence="4 5">Y6</strain>
    </source>
</reference>
<sequence>MRHTVRRLAALTLAAVILLPTSALASDDAPAHALGLSSAPQGPWTANLTDPLFSPAARWVPGDAETAGFWARNQSADETELRVQLTPQVDDPATYDHLHLRVRADGGAWEPFDTAWSTPHALAPGERTHVEIRATLPRSSTNASQGLGFSFSVGALLASTDSGDDRPPTPTPSPTQSPDPTPAPSSGPPVTTPGSDDALAPLPGPSAPSRTPGTPDGTPTPSPDPDAAPDAARPFEDGIDQVFWLPGLFATLAAAFWLVMLVRRRHDETEEADLG</sequence>
<proteinExistence type="predicted"/>
<keyword evidence="5" id="KW-1185">Reference proteome</keyword>
<feature type="region of interest" description="Disordered" evidence="1">
    <location>
        <begin position="157"/>
        <end position="233"/>
    </location>
</feature>
<evidence type="ECO:0000256" key="2">
    <source>
        <dbReference type="SAM" id="Phobius"/>
    </source>
</evidence>
<accession>A0ABR9RW80</accession>
<organism evidence="4 5">
    <name type="scientific">Nocardioides malaquae</name>
    <dbReference type="NCBI Taxonomy" id="2773426"/>
    <lineage>
        <taxon>Bacteria</taxon>
        <taxon>Bacillati</taxon>
        <taxon>Actinomycetota</taxon>
        <taxon>Actinomycetes</taxon>
        <taxon>Propionibacteriales</taxon>
        <taxon>Nocardioidaceae</taxon>
        <taxon>Nocardioides</taxon>
    </lineage>
</organism>
<feature type="signal peptide" evidence="3">
    <location>
        <begin position="1"/>
        <end position="25"/>
    </location>
</feature>
<keyword evidence="2" id="KW-1133">Transmembrane helix</keyword>
<feature type="compositionally biased region" description="Pro residues" evidence="1">
    <location>
        <begin position="168"/>
        <end position="191"/>
    </location>
</feature>
<keyword evidence="2" id="KW-0812">Transmembrane</keyword>
<feature type="compositionally biased region" description="Low complexity" evidence="1">
    <location>
        <begin position="192"/>
        <end position="217"/>
    </location>
</feature>
<dbReference type="EMBL" id="JADCSA010000016">
    <property type="protein sequence ID" value="MBE7325788.1"/>
    <property type="molecule type" value="Genomic_DNA"/>
</dbReference>
<protein>
    <submittedName>
        <fullName evidence="4">Uncharacterized protein</fullName>
    </submittedName>
</protein>
<feature type="transmembrane region" description="Helical" evidence="2">
    <location>
        <begin position="243"/>
        <end position="262"/>
    </location>
</feature>
<keyword evidence="2" id="KW-0472">Membrane</keyword>
<feature type="chain" id="PRO_5045597515" evidence="3">
    <location>
        <begin position="26"/>
        <end position="275"/>
    </location>
</feature>
<name>A0ABR9RW80_9ACTN</name>
<evidence type="ECO:0000256" key="3">
    <source>
        <dbReference type="SAM" id="SignalP"/>
    </source>
</evidence>
<keyword evidence="3" id="KW-0732">Signal</keyword>